<proteinExistence type="predicted"/>
<dbReference type="SMART" id="SM00849">
    <property type="entry name" value="Lactamase_B"/>
    <property type="match status" value="1"/>
</dbReference>
<evidence type="ECO:0000313" key="2">
    <source>
        <dbReference type="EMBL" id="KKU54977.1"/>
    </source>
</evidence>
<dbReference type="Gene3D" id="3.60.15.10">
    <property type="entry name" value="Ribonuclease Z/Hydroxyacylglutathione hydrolase-like"/>
    <property type="match status" value="1"/>
</dbReference>
<dbReference type="Pfam" id="PF12706">
    <property type="entry name" value="Lactamase_B_2"/>
    <property type="match status" value="1"/>
</dbReference>
<evidence type="ECO:0000259" key="1">
    <source>
        <dbReference type="SMART" id="SM00849"/>
    </source>
</evidence>
<reference evidence="2 3" key="1">
    <citation type="journal article" date="2015" name="Nature">
        <title>rRNA introns, odd ribosomes, and small enigmatic genomes across a large radiation of phyla.</title>
        <authorList>
            <person name="Brown C.T."/>
            <person name="Hug L.A."/>
            <person name="Thomas B.C."/>
            <person name="Sharon I."/>
            <person name="Castelle C.J."/>
            <person name="Singh A."/>
            <person name="Wilkins M.J."/>
            <person name="Williams K.H."/>
            <person name="Banfield J.F."/>
        </authorList>
    </citation>
    <scope>NUCLEOTIDE SEQUENCE [LARGE SCALE GENOMIC DNA]</scope>
</reference>
<feature type="domain" description="Metallo-beta-lactamase" evidence="1">
    <location>
        <begin position="37"/>
        <end position="252"/>
    </location>
</feature>
<gene>
    <name evidence="2" type="ORF">UX78_C0029G0004</name>
</gene>
<dbReference type="InterPro" id="IPR001279">
    <property type="entry name" value="Metallo-B-lactamas"/>
</dbReference>
<protein>
    <submittedName>
        <fullName evidence="2">Competence protein ComEC</fullName>
    </submittedName>
</protein>
<organism evidence="2 3">
    <name type="scientific">Candidatus Amesbacteria bacterium GW2011_GWA2_47_11</name>
    <dbReference type="NCBI Taxonomy" id="1618357"/>
    <lineage>
        <taxon>Bacteria</taxon>
        <taxon>Candidatus Amesiibacteriota</taxon>
    </lineage>
</organism>
<evidence type="ECO:0000313" key="3">
    <source>
        <dbReference type="Proteomes" id="UP000034607"/>
    </source>
</evidence>
<dbReference type="InterPro" id="IPR035681">
    <property type="entry name" value="ComA-like_MBL"/>
</dbReference>
<dbReference type="PANTHER" id="PTHR30619:SF1">
    <property type="entry name" value="RECOMBINATION PROTEIN 2"/>
    <property type="match status" value="1"/>
</dbReference>
<dbReference type="CDD" id="cd07731">
    <property type="entry name" value="ComA-like_MBL-fold"/>
    <property type="match status" value="1"/>
</dbReference>
<name>A0A0G1RCX3_9BACT</name>
<dbReference type="SUPFAM" id="SSF56281">
    <property type="entry name" value="Metallo-hydrolase/oxidoreductase"/>
    <property type="match status" value="1"/>
</dbReference>
<dbReference type="PANTHER" id="PTHR30619">
    <property type="entry name" value="DNA INTERNALIZATION/COMPETENCE PROTEIN COMEC/REC2"/>
    <property type="match status" value="1"/>
</dbReference>
<dbReference type="AlphaFoldDB" id="A0A0G1RCX3"/>
<dbReference type="InterPro" id="IPR036866">
    <property type="entry name" value="RibonucZ/Hydroxyglut_hydro"/>
</dbReference>
<comment type="caution">
    <text evidence="2">The sequence shown here is derived from an EMBL/GenBank/DDBJ whole genome shotgun (WGS) entry which is preliminary data.</text>
</comment>
<dbReference type="InterPro" id="IPR052159">
    <property type="entry name" value="Competence_DNA_uptake"/>
</dbReference>
<dbReference type="EMBL" id="LCNM01000029">
    <property type="protein sequence ID" value="KKU54977.1"/>
    <property type="molecule type" value="Genomic_DNA"/>
</dbReference>
<dbReference type="Proteomes" id="UP000034607">
    <property type="component" value="Unassembled WGS sequence"/>
</dbReference>
<accession>A0A0G1RCX3</accession>
<sequence>MFGQLLKLLLLAVVTIWAAVAALPDKNLHVVFCDVGQGDAVLVKMGTSQVLVDGGPDNKVLECLARNMPFYDRRIEVVILTHPQADHMNGLVDVLERYTVLRFISGPEGNGTASFRELMGLVSSSQSQVSNLYAGEEVKIDDIRFRAIWPTREYVERHVDGISKSLNGSVLGAKTDGTDLNSFGIVVRLVYGEFDVLLTGDADVEVQDDQMRQGLVAEVEVLKVPHHGSKNGMDETWLAVVSPEAAVISVGKNNRYGHPRSEALKMLEDAGARIMRTDVEGEIEVVSDGKRWWVE</sequence>